<evidence type="ECO:0000256" key="1">
    <source>
        <dbReference type="SAM" id="MobiDB-lite"/>
    </source>
</evidence>
<evidence type="ECO:0000256" key="3">
    <source>
        <dbReference type="SAM" id="SignalP"/>
    </source>
</evidence>
<feature type="region of interest" description="Disordered" evidence="1">
    <location>
        <begin position="296"/>
        <end position="362"/>
    </location>
</feature>
<dbReference type="InParanoid" id="A0A1E7EV96"/>
<keyword evidence="2" id="KW-1133">Transmembrane helix</keyword>
<dbReference type="KEGG" id="fcy:FRACYDRAFT_247990"/>
<feature type="compositionally biased region" description="Basic and acidic residues" evidence="1">
    <location>
        <begin position="479"/>
        <end position="488"/>
    </location>
</feature>
<feature type="compositionally biased region" description="Polar residues" evidence="1">
    <location>
        <begin position="571"/>
        <end position="580"/>
    </location>
</feature>
<dbReference type="Proteomes" id="UP000095751">
    <property type="component" value="Unassembled WGS sequence"/>
</dbReference>
<feature type="region of interest" description="Disordered" evidence="1">
    <location>
        <begin position="381"/>
        <end position="410"/>
    </location>
</feature>
<feature type="region of interest" description="Disordered" evidence="1">
    <location>
        <begin position="543"/>
        <end position="580"/>
    </location>
</feature>
<organism evidence="4 5">
    <name type="scientific">Fragilariopsis cylindrus CCMP1102</name>
    <dbReference type="NCBI Taxonomy" id="635003"/>
    <lineage>
        <taxon>Eukaryota</taxon>
        <taxon>Sar</taxon>
        <taxon>Stramenopiles</taxon>
        <taxon>Ochrophyta</taxon>
        <taxon>Bacillariophyta</taxon>
        <taxon>Bacillariophyceae</taxon>
        <taxon>Bacillariophycidae</taxon>
        <taxon>Bacillariales</taxon>
        <taxon>Bacillariaceae</taxon>
        <taxon>Fragilariopsis</taxon>
    </lineage>
</organism>
<feature type="compositionally biased region" description="Basic and acidic residues" evidence="1">
    <location>
        <begin position="552"/>
        <end position="562"/>
    </location>
</feature>
<feature type="compositionally biased region" description="Polar residues" evidence="1">
    <location>
        <begin position="381"/>
        <end position="401"/>
    </location>
</feature>
<accession>A0A1E7EV96</accession>
<proteinExistence type="predicted"/>
<sequence length="580" mass="64366">MMNTTSRSQQLLSLLCLPTLLLLLSSSSLSVDAIEDCKNEGEQPLEFRFFTDHNSWNDNGWTLECDYEDESKAMLWSVPIGSLKYEARTQVIREATCIPDTATCTFHIFDAMGDGLQSTNENGEDEEYFSGWFALLHGATTVGTYQNVAEPSFSELTYCIGPNCDQQPQEMQSNDENCQDVVYLALQLDANPQDTSYQLVCNNGADIIWDGKDFTTPGAYVEEETCLPKDSCCEFVVTDNDTNGLTSEVDTTNLAAGTRSNGFIYLEWNYEPVMEYDGATGEEFDVLTAQFACGSTTTEVDAPETTEFTDAGTDTDTDTDTDTSSTTDEVETTNDMTTSEEVVRETYVPSDESTDYSSENANDEWGFGQWLGEDESVDVFDQQTSNPTSWGSEESTQSSWDDSVLGDDDFTSQQYETDDELAWEFENEFGDDMVMADDDFTYTPPINDVVLTDDVDIDDDTKWTQEQLKDLEDLVIETDNRNPTKPDDLSAAFLNSDSTTKQKKGMSKGGKIATGVIVGLILLIALVGSVLYFFGEQLLEKFGGDSDDEDIDAAKEEQKPETVCDDDDVENYSNNSAENV</sequence>
<name>A0A1E7EV96_9STRA</name>
<dbReference type="OrthoDB" id="47313at2759"/>
<evidence type="ECO:0000256" key="2">
    <source>
        <dbReference type="SAM" id="Phobius"/>
    </source>
</evidence>
<evidence type="ECO:0000313" key="5">
    <source>
        <dbReference type="Proteomes" id="UP000095751"/>
    </source>
</evidence>
<keyword evidence="3" id="KW-0732">Signal</keyword>
<dbReference type="AlphaFoldDB" id="A0A1E7EV96"/>
<feature type="chain" id="PRO_5009192380" evidence="3">
    <location>
        <begin position="34"/>
        <end position="580"/>
    </location>
</feature>
<evidence type="ECO:0000313" key="4">
    <source>
        <dbReference type="EMBL" id="OEU09734.1"/>
    </source>
</evidence>
<gene>
    <name evidence="4" type="ORF">FRACYDRAFT_247990</name>
</gene>
<feature type="signal peptide" evidence="3">
    <location>
        <begin position="1"/>
        <end position="33"/>
    </location>
</feature>
<keyword evidence="2" id="KW-0472">Membrane</keyword>
<feature type="region of interest" description="Disordered" evidence="1">
    <location>
        <begin position="479"/>
        <end position="507"/>
    </location>
</feature>
<keyword evidence="2" id="KW-0812">Transmembrane</keyword>
<dbReference type="EMBL" id="KV784374">
    <property type="protein sequence ID" value="OEU09734.1"/>
    <property type="molecule type" value="Genomic_DNA"/>
</dbReference>
<protein>
    <submittedName>
        <fullName evidence="4">Uncharacterized protein</fullName>
    </submittedName>
</protein>
<feature type="transmembrane region" description="Helical" evidence="2">
    <location>
        <begin position="512"/>
        <end position="534"/>
    </location>
</feature>
<reference evidence="4 5" key="1">
    <citation type="submission" date="2016-09" db="EMBL/GenBank/DDBJ databases">
        <title>Extensive genetic diversity and differential bi-allelic expression allows diatom success in the polar Southern Ocean.</title>
        <authorList>
            <consortium name="DOE Joint Genome Institute"/>
            <person name="Mock T."/>
            <person name="Otillar R.P."/>
            <person name="Strauss J."/>
            <person name="Dupont C."/>
            <person name="Frickenhaus S."/>
            <person name="Maumus F."/>
            <person name="Mcmullan M."/>
            <person name="Sanges R."/>
            <person name="Schmutz J."/>
            <person name="Toseland A."/>
            <person name="Valas R."/>
            <person name="Veluchamy A."/>
            <person name="Ward B.J."/>
            <person name="Allen A."/>
            <person name="Barry K."/>
            <person name="Falciatore A."/>
            <person name="Ferrante M."/>
            <person name="Fortunato A.E."/>
            <person name="Gloeckner G."/>
            <person name="Gruber A."/>
            <person name="Hipkin R."/>
            <person name="Janech M."/>
            <person name="Kroth P."/>
            <person name="Leese F."/>
            <person name="Lindquist E."/>
            <person name="Lyon B.R."/>
            <person name="Martin J."/>
            <person name="Mayer C."/>
            <person name="Parker M."/>
            <person name="Quesneville H."/>
            <person name="Raymond J."/>
            <person name="Uhlig C."/>
            <person name="Valentin K.U."/>
            <person name="Worden A.Z."/>
            <person name="Armbrust E.V."/>
            <person name="Bowler C."/>
            <person name="Green B."/>
            <person name="Moulton V."/>
            <person name="Van Oosterhout C."/>
            <person name="Grigoriev I."/>
        </authorList>
    </citation>
    <scope>NUCLEOTIDE SEQUENCE [LARGE SCALE GENOMIC DNA]</scope>
    <source>
        <strain evidence="4 5">CCMP1102</strain>
    </source>
</reference>
<keyword evidence="5" id="KW-1185">Reference proteome</keyword>